<accession>A0A9X1NK25</accession>
<dbReference type="InterPro" id="IPR050266">
    <property type="entry name" value="AB_hydrolase_sf"/>
</dbReference>
<dbReference type="InterPro" id="IPR029058">
    <property type="entry name" value="AB_hydrolase_fold"/>
</dbReference>
<dbReference type="RefSeq" id="WP_231447939.1">
    <property type="nucleotide sequence ID" value="NZ_JAJOMB010000020.1"/>
</dbReference>
<dbReference type="AlphaFoldDB" id="A0A9X1NK25"/>
<keyword evidence="1" id="KW-0812">Transmembrane</keyword>
<organism evidence="3 4">
    <name type="scientific">Kineosporia babensis</name>
    <dbReference type="NCBI Taxonomy" id="499548"/>
    <lineage>
        <taxon>Bacteria</taxon>
        <taxon>Bacillati</taxon>
        <taxon>Actinomycetota</taxon>
        <taxon>Actinomycetes</taxon>
        <taxon>Kineosporiales</taxon>
        <taxon>Kineosporiaceae</taxon>
        <taxon>Kineosporia</taxon>
    </lineage>
</organism>
<dbReference type="Gene3D" id="3.40.50.1820">
    <property type="entry name" value="alpha/beta hydrolase"/>
    <property type="match status" value="1"/>
</dbReference>
<dbReference type="SUPFAM" id="SSF53474">
    <property type="entry name" value="alpha/beta-Hydrolases"/>
    <property type="match status" value="1"/>
</dbReference>
<evidence type="ECO:0000259" key="2">
    <source>
        <dbReference type="Pfam" id="PF12146"/>
    </source>
</evidence>
<comment type="caution">
    <text evidence="3">The sequence shown here is derived from an EMBL/GenBank/DDBJ whole genome shotgun (WGS) entry which is preliminary data.</text>
</comment>
<name>A0A9X1NK25_9ACTN</name>
<dbReference type="EMBL" id="JAJOMB010000020">
    <property type="protein sequence ID" value="MCD5315136.1"/>
    <property type="molecule type" value="Genomic_DNA"/>
</dbReference>
<keyword evidence="1" id="KW-1133">Transmembrane helix</keyword>
<dbReference type="PANTHER" id="PTHR43798">
    <property type="entry name" value="MONOACYLGLYCEROL LIPASE"/>
    <property type="match status" value="1"/>
</dbReference>
<dbReference type="GO" id="GO:0016020">
    <property type="term" value="C:membrane"/>
    <property type="evidence" value="ECO:0007669"/>
    <property type="project" value="TreeGrafter"/>
</dbReference>
<evidence type="ECO:0000313" key="4">
    <source>
        <dbReference type="Proteomes" id="UP001138997"/>
    </source>
</evidence>
<dbReference type="Proteomes" id="UP001138997">
    <property type="component" value="Unassembled WGS sequence"/>
</dbReference>
<dbReference type="PANTHER" id="PTHR43798:SF33">
    <property type="entry name" value="HYDROLASE, PUTATIVE (AFU_ORTHOLOGUE AFUA_2G14860)-RELATED"/>
    <property type="match status" value="1"/>
</dbReference>
<dbReference type="Pfam" id="PF12146">
    <property type="entry name" value="Hydrolase_4"/>
    <property type="match status" value="1"/>
</dbReference>
<gene>
    <name evidence="3" type="ORF">LR394_29945</name>
</gene>
<feature type="transmembrane region" description="Helical" evidence="1">
    <location>
        <begin position="23"/>
        <end position="44"/>
    </location>
</feature>
<evidence type="ECO:0000313" key="3">
    <source>
        <dbReference type="EMBL" id="MCD5315136.1"/>
    </source>
</evidence>
<keyword evidence="4" id="KW-1185">Reference proteome</keyword>
<protein>
    <submittedName>
        <fullName evidence="3">Alpha/beta hydrolase</fullName>
    </submittedName>
</protein>
<sequence length="332" mass="35917">MNSGERAGETGTRRGKSRIWRRVGLGVGAVIAVLVVLVGLLYVWPLGSDRLQNAEPQALSFEEARAAGTAAVEQDTANGEVLEECRSVLRVHPEKTAKSVLMLHGYTACPKDFVALADVFYERGYNVYVPREGHHGLTDVDEASQVSADELGDYADDAMNVVAGLGEEAGVIGMSGGGVLGTWLAEYRTDAVSRLLLLSPFYQPAASQAPPYLLRPLTVLYGNRVLPDRKVGDTNFTLSGLGQYLRIMRNLREDPVNDKLAGIAVAYSAKDPYIDLDAATAVPGQIAEANDLKVAEHEFPAELNLPHNLANPDSLGEQAEQIHQLYLELYEG</sequence>
<keyword evidence="3" id="KW-0378">Hydrolase</keyword>
<evidence type="ECO:0000256" key="1">
    <source>
        <dbReference type="SAM" id="Phobius"/>
    </source>
</evidence>
<keyword evidence="1" id="KW-0472">Membrane</keyword>
<proteinExistence type="predicted"/>
<reference evidence="3" key="1">
    <citation type="submission" date="2021-11" db="EMBL/GenBank/DDBJ databases">
        <title>Streptomyces corallinus and Kineosporia corallina sp. nov., two new coral-derived marine actinobacteria.</title>
        <authorList>
            <person name="Buangrab K."/>
            <person name="Sutthacheep M."/>
            <person name="Yeemin T."/>
            <person name="Harunari E."/>
            <person name="Igarashi Y."/>
            <person name="Sripreechasak P."/>
            <person name="Kanchanasin P."/>
            <person name="Tanasupawat S."/>
            <person name="Phongsopitanun W."/>
        </authorList>
    </citation>
    <scope>NUCLEOTIDE SEQUENCE</scope>
    <source>
        <strain evidence="3">JCM 31032</strain>
    </source>
</reference>
<feature type="domain" description="Serine aminopeptidase S33" evidence="2">
    <location>
        <begin position="96"/>
        <end position="257"/>
    </location>
</feature>
<dbReference type="InterPro" id="IPR022742">
    <property type="entry name" value="Hydrolase_4"/>
</dbReference>
<dbReference type="GO" id="GO:0016787">
    <property type="term" value="F:hydrolase activity"/>
    <property type="evidence" value="ECO:0007669"/>
    <property type="project" value="UniProtKB-KW"/>
</dbReference>